<evidence type="ECO:0000313" key="1">
    <source>
        <dbReference type="EMBL" id="OAI12258.1"/>
    </source>
</evidence>
<accession>A0A177N2Q6</accession>
<evidence type="ECO:0000313" key="2">
    <source>
        <dbReference type="Proteomes" id="UP000077857"/>
    </source>
</evidence>
<comment type="caution">
    <text evidence="1">The sequence shown here is derived from an EMBL/GenBank/DDBJ whole genome shotgun (WGS) entry which is preliminary data.</text>
</comment>
<organism evidence="1 2">
    <name type="scientific">Methylomonas koyamae</name>
    <dbReference type="NCBI Taxonomy" id="702114"/>
    <lineage>
        <taxon>Bacteria</taxon>
        <taxon>Pseudomonadati</taxon>
        <taxon>Pseudomonadota</taxon>
        <taxon>Gammaproteobacteria</taxon>
        <taxon>Methylococcales</taxon>
        <taxon>Methylococcaceae</taxon>
        <taxon>Methylomonas</taxon>
    </lineage>
</organism>
<proteinExistence type="predicted"/>
<sequence length="60" mass="6601">MANCCGRIGGGPLERADFFELGHATQYPAFRQIETVPPLARIGPALVEDGENWINRGKCR</sequence>
<dbReference type="EMBL" id="LUUJ01000110">
    <property type="protein sequence ID" value="OAI12258.1"/>
    <property type="molecule type" value="Genomic_DNA"/>
</dbReference>
<dbReference type="Proteomes" id="UP000077857">
    <property type="component" value="Unassembled WGS sequence"/>
</dbReference>
<protein>
    <submittedName>
        <fullName evidence="1">Uncharacterized protein</fullName>
    </submittedName>
</protein>
<name>A0A177N2Q6_9GAMM</name>
<reference evidence="1 2" key="1">
    <citation type="submission" date="2016-03" db="EMBL/GenBank/DDBJ databases">
        <authorList>
            <person name="Ploux O."/>
        </authorList>
    </citation>
    <scope>NUCLEOTIDE SEQUENCE [LARGE SCALE GENOMIC DNA]</scope>
    <source>
        <strain evidence="1 2">R-45378</strain>
    </source>
</reference>
<dbReference type="AlphaFoldDB" id="A0A177N2Q6"/>
<gene>
    <name evidence="1" type="ORF">A1507_01830</name>
</gene>